<dbReference type="SMART" id="SM00100">
    <property type="entry name" value="cNMP"/>
    <property type="match status" value="1"/>
</dbReference>
<name>A0A8J6MYX8_9DELT</name>
<protein>
    <submittedName>
        <fullName evidence="2">Cyclic nucleotide-binding domain-containing protein</fullName>
    </submittedName>
</protein>
<dbReference type="CDD" id="cd00038">
    <property type="entry name" value="CAP_ED"/>
    <property type="match status" value="1"/>
</dbReference>
<dbReference type="PANTHER" id="PTHR24567:SF74">
    <property type="entry name" value="HTH-TYPE TRANSCRIPTIONAL REGULATOR ARCR"/>
    <property type="match status" value="1"/>
</dbReference>
<accession>A0A8J6MYX8</accession>
<reference evidence="2 3" key="1">
    <citation type="submission" date="2020-08" db="EMBL/GenBank/DDBJ databases">
        <title>Bridging the membrane lipid divide: bacteria of the FCB group superphylum have the potential to synthesize archaeal ether lipids.</title>
        <authorList>
            <person name="Villanueva L."/>
            <person name="Von Meijenfeldt F.A.B."/>
            <person name="Westbye A.B."/>
            <person name="Yadav S."/>
            <person name="Hopmans E.C."/>
            <person name="Dutilh B.E."/>
            <person name="Sinninghe Damste J.S."/>
        </authorList>
    </citation>
    <scope>NUCLEOTIDE SEQUENCE [LARGE SCALE GENOMIC DNA]</scope>
    <source>
        <strain evidence="2">NIOZ-UU27</strain>
    </source>
</reference>
<dbReference type="GO" id="GO:0003700">
    <property type="term" value="F:DNA-binding transcription factor activity"/>
    <property type="evidence" value="ECO:0007669"/>
    <property type="project" value="TreeGrafter"/>
</dbReference>
<evidence type="ECO:0000313" key="3">
    <source>
        <dbReference type="Proteomes" id="UP000650524"/>
    </source>
</evidence>
<sequence>MERSKVEHTIEKSEFFRGLDRTYLLKIASLCQIQTYEPGESVFSQGDYGEHLYIIADGHISLERSVDLGARKGTAVIGVLGKGRILGCWSTLLGEPHNLMSSAICQKPTEVVAVKGSDLREMMTSNSELGFVLLERLCFLLRDRIEGAFGAMEKLL</sequence>
<dbReference type="GO" id="GO:0005829">
    <property type="term" value="C:cytosol"/>
    <property type="evidence" value="ECO:0007669"/>
    <property type="project" value="TreeGrafter"/>
</dbReference>
<evidence type="ECO:0000259" key="1">
    <source>
        <dbReference type="PROSITE" id="PS50042"/>
    </source>
</evidence>
<dbReference type="PROSITE" id="PS50042">
    <property type="entry name" value="CNMP_BINDING_3"/>
    <property type="match status" value="1"/>
</dbReference>
<dbReference type="PANTHER" id="PTHR24567">
    <property type="entry name" value="CRP FAMILY TRANSCRIPTIONAL REGULATORY PROTEIN"/>
    <property type="match status" value="1"/>
</dbReference>
<dbReference type="Gene3D" id="2.60.120.10">
    <property type="entry name" value="Jelly Rolls"/>
    <property type="match status" value="1"/>
</dbReference>
<dbReference type="InterPro" id="IPR018490">
    <property type="entry name" value="cNMP-bd_dom_sf"/>
</dbReference>
<dbReference type="InterPro" id="IPR014710">
    <property type="entry name" value="RmlC-like_jellyroll"/>
</dbReference>
<dbReference type="EMBL" id="JACNJD010000018">
    <property type="protein sequence ID" value="MBC8175799.1"/>
    <property type="molecule type" value="Genomic_DNA"/>
</dbReference>
<dbReference type="Pfam" id="PF00027">
    <property type="entry name" value="cNMP_binding"/>
    <property type="match status" value="1"/>
</dbReference>
<dbReference type="AlphaFoldDB" id="A0A8J6MYX8"/>
<evidence type="ECO:0000313" key="2">
    <source>
        <dbReference type="EMBL" id="MBC8175799.1"/>
    </source>
</evidence>
<dbReference type="InterPro" id="IPR050397">
    <property type="entry name" value="Env_Response_Regulators"/>
</dbReference>
<feature type="domain" description="Cyclic nucleotide-binding" evidence="1">
    <location>
        <begin position="15"/>
        <end position="129"/>
    </location>
</feature>
<comment type="caution">
    <text evidence="2">The sequence shown here is derived from an EMBL/GenBank/DDBJ whole genome shotgun (WGS) entry which is preliminary data.</text>
</comment>
<dbReference type="SUPFAM" id="SSF51206">
    <property type="entry name" value="cAMP-binding domain-like"/>
    <property type="match status" value="1"/>
</dbReference>
<dbReference type="Proteomes" id="UP000650524">
    <property type="component" value="Unassembled WGS sequence"/>
</dbReference>
<organism evidence="2 3">
    <name type="scientific">Candidatus Desulfacyla euxinica</name>
    <dbReference type="NCBI Taxonomy" id="2841693"/>
    <lineage>
        <taxon>Bacteria</taxon>
        <taxon>Deltaproteobacteria</taxon>
        <taxon>Candidatus Desulfacyla</taxon>
    </lineage>
</organism>
<dbReference type="InterPro" id="IPR000595">
    <property type="entry name" value="cNMP-bd_dom"/>
</dbReference>
<proteinExistence type="predicted"/>
<gene>
    <name evidence="2" type="ORF">H8E19_00230</name>
</gene>